<evidence type="ECO:0000313" key="2">
    <source>
        <dbReference type="EMBL" id="ETO04482.1"/>
    </source>
</evidence>
<dbReference type="OrthoDB" id="3175255at2759"/>
<sequence>MSSIDCWSYNGEVKANKGDETVKSGRRKLQFTAEKLRRLMLAWSFEQTGKVLKDNEVKRLSGKHGDEKLQRYNYLCPRCHVIDFIRQEGYETMTSAPLCIDNCINCPTKRHCLHNKEEWTHIAHEDFHRVSSHLNDFVSVYVQRDKMSVIENTVLTLQIRMKMANSTAMKDDSGLTLCDQQWIIKVLKRLWFEKIRTSTVRSTQPLNLTYGRFWIELVTDAAYMSITAHNTQREFQHIPIDSVIGATVDSSMQICLSLQSSFESNFGKNGDSRRVSFDLYLKHEYLKSLGCPIDVKVLIHKNCNRQFHSDSTDAKEAFHFQDINDQFYQLCTGDCNAFNLFSFRIGSKEFQNTSVNGVTYPAIVVDSQQKGRPLRKVWRKFLKINVYKIVCVIEMYVTNVAMFVTLINRHKKRMEKAYHQVRAPFLERREFYRKNVAKKRKHMPWLDDDHTTVPKKKFKYDDKVNSHTYGFVPQMFVFSPEGDRNVPMCSLFPNNVLNNVCDPTTSVNVAPFSSLPQQSRLNTSEPCLTDAIIKTEPNITSTYSLDATIAMAQSLKRDSVSGTEPYQKMDSEKSNTVCKSDEKVSLLISDCKSDKSIFSNNTNDNEEQLKKLCESVKTPSLYDDLIAMECSCLQDVLRIFEEETKANEILRKYCETPFEQLAMIKVSPKSTLLTLESIHQTTLSPKDLAMVRSELPTDPNRSYLDLANILQEEKSNGKTLEQRYDEIQQKVHHKQVIVTQKSRWENFLQRWQKWNIEDFQTYLIRIDRQRFEKYFKRIDDFRQLWYATQKKEFVGELLAQLDRETLEELGVKDKNDRKILFESIALLKKDNNNVN</sequence>
<dbReference type="AlphaFoldDB" id="X6LTP9"/>
<dbReference type="Gene3D" id="1.10.150.50">
    <property type="entry name" value="Transcription Factor, Ets-1"/>
    <property type="match status" value="1"/>
</dbReference>
<reference evidence="2 3" key="1">
    <citation type="journal article" date="2013" name="Curr. Biol.">
        <title>The Genome of the Foraminiferan Reticulomyxa filosa.</title>
        <authorList>
            <person name="Glockner G."/>
            <person name="Hulsmann N."/>
            <person name="Schleicher M."/>
            <person name="Noegel A.A."/>
            <person name="Eichinger L."/>
            <person name="Gallinger C."/>
            <person name="Pawlowski J."/>
            <person name="Sierra R."/>
            <person name="Euteneuer U."/>
            <person name="Pillet L."/>
            <person name="Moustafa A."/>
            <person name="Platzer M."/>
            <person name="Groth M."/>
            <person name="Szafranski K."/>
            <person name="Schliwa M."/>
        </authorList>
    </citation>
    <scope>NUCLEOTIDE SEQUENCE [LARGE SCALE GENOMIC DNA]</scope>
</reference>
<dbReference type="Proteomes" id="UP000023152">
    <property type="component" value="Unassembled WGS sequence"/>
</dbReference>
<gene>
    <name evidence="2" type="ORF">RFI_32917</name>
</gene>
<dbReference type="InterPro" id="IPR001660">
    <property type="entry name" value="SAM"/>
</dbReference>
<feature type="domain" description="SAM" evidence="1">
    <location>
        <begin position="754"/>
        <end position="830"/>
    </location>
</feature>
<evidence type="ECO:0000259" key="1">
    <source>
        <dbReference type="PROSITE" id="PS50105"/>
    </source>
</evidence>
<organism evidence="2 3">
    <name type="scientific">Reticulomyxa filosa</name>
    <dbReference type="NCBI Taxonomy" id="46433"/>
    <lineage>
        <taxon>Eukaryota</taxon>
        <taxon>Sar</taxon>
        <taxon>Rhizaria</taxon>
        <taxon>Retaria</taxon>
        <taxon>Foraminifera</taxon>
        <taxon>Monothalamids</taxon>
        <taxon>Reticulomyxidae</taxon>
        <taxon>Reticulomyxa</taxon>
    </lineage>
</organism>
<dbReference type="EMBL" id="ASPP01029302">
    <property type="protein sequence ID" value="ETO04482.1"/>
    <property type="molecule type" value="Genomic_DNA"/>
</dbReference>
<dbReference type="PROSITE" id="PS50105">
    <property type="entry name" value="SAM_DOMAIN"/>
    <property type="match status" value="1"/>
</dbReference>
<dbReference type="InterPro" id="IPR013761">
    <property type="entry name" value="SAM/pointed_sf"/>
</dbReference>
<accession>X6LTP9</accession>
<proteinExistence type="predicted"/>
<keyword evidence="3" id="KW-1185">Reference proteome</keyword>
<name>X6LTP9_RETFI</name>
<dbReference type="SUPFAM" id="SSF47769">
    <property type="entry name" value="SAM/Pointed domain"/>
    <property type="match status" value="1"/>
</dbReference>
<comment type="caution">
    <text evidence="2">The sequence shown here is derived from an EMBL/GenBank/DDBJ whole genome shotgun (WGS) entry which is preliminary data.</text>
</comment>
<evidence type="ECO:0000313" key="3">
    <source>
        <dbReference type="Proteomes" id="UP000023152"/>
    </source>
</evidence>
<protein>
    <recommendedName>
        <fullName evidence="1">SAM domain-containing protein</fullName>
    </recommendedName>
</protein>